<keyword evidence="1" id="KW-0732">Signal</keyword>
<feature type="chain" id="PRO_5028473632" evidence="1">
    <location>
        <begin position="24"/>
        <end position="230"/>
    </location>
</feature>
<comment type="caution">
    <text evidence="2">The sequence shown here is derived from an EMBL/GenBank/DDBJ whole genome shotgun (WGS) entry which is preliminary data.</text>
</comment>
<sequence length="230" mass="24400">MHTQITLTTTLFAVLATASPTWTFHVKPYLSARSGIAARAVAIAAAEITADQILAISPKSSTCDNPPAEGECATAEQAAPFISDSFTTYGIDNVAEQAALISLMAFETGDFKYNRNHFPGVAGQGTRNMQSPTFNDKYASSLTELADAYASAEGDVAAVLDLLLSDEKYDFGSAAWFLTTQCSESVREALQTGSEEGWEGYVSGCVGTTVTDDRKAYWSRAVEALGVSSS</sequence>
<feature type="signal peptide" evidence="1">
    <location>
        <begin position="1"/>
        <end position="23"/>
    </location>
</feature>
<accession>A0A6V8HG09</accession>
<gene>
    <name evidence="2" type="ORF">TCE0_041f13532</name>
</gene>
<evidence type="ECO:0000313" key="3">
    <source>
        <dbReference type="Proteomes" id="UP000053095"/>
    </source>
</evidence>
<keyword evidence="3" id="KW-1185">Reference proteome</keyword>
<evidence type="ECO:0000313" key="2">
    <source>
        <dbReference type="EMBL" id="GAM40856.1"/>
    </source>
</evidence>
<organism evidence="2 3">
    <name type="scientific">Talaromyces pinophilus</name>
    <name type="common">Penicillium pinophilum</name>
    <dbReference type="NCBI Taxonomy" id="128442"/>
    <lineage>
        <taxon>Eukaryota</taxon>
        <taxon>Fungi</taxon>
        <taxon>Dikarya</taxon>
        <taxon>Ascomycota</taxon>
        <taxon>Pezizomycotina</taxon>
        <taxon>Eurotiomycetes</taxon>
        <taxon>Eurotiomycetidae</taxon>
        <taxon>Eurotiales</taxon>
        <taxon>Trichocomaceae</taxon>
        <taxon>Talaromyces</taxon>
        <taxon>Talaromyces sect. Talaromyces</taxon>
    </lineage>
</organism>
<dbReference type="EMBL" id="DF933837">
    <property type="protein sequence ID" value="GAM40856.1"/>
    <property type="molecule type" value="Genomic_DNA"/>
</dbReference>
<protein>
    <submittedName>
        <fullName evidence="2">Uncharacterized protein</fullName>
    </submittedName>
</protein>
<proteinExistence type="predicted"/>
<reference evidence="3" key="1">
    <citation type="journal article" date="2015" name="Genome Announc.">
        <title>Draft genome sequence of Talaromyces cellulolyticus strain Y-94, a source of lignocellulosic biomass-degrading enzymes.</title>
        <authorList>
            <person name="Fujii T."/>
            <person name="Koike H."/>
            <person name="Sawayama S."/>
            <person name="Yano S."/>
            <person name="Inoue H."/>
        </authorList>
    </citation>
    <scope>NUCLEOTIDE SEQUENCE [LARGE SCALE GENOMIC DNA]</scope>
    <source>
        <strain evidence="3">Y-94</strain>
    </source>
</reference>
<evidence type="ECO:0000256" key="1">
    <source>
        <dbReference type="SAM" id="SignalP"/>
    </source>
</evidence>
<dbReference type="Proteomes" id="UP000053095">
    <property type="component" value="Unassembled WGS sequence"/>
</dbReference>
<dbReference type="AlphaFoldDB" id="A0A6V8HG09"/>
<name>A0A6V8HG09_TALPI</name>